<dbReference type="SMART" id="SM00382">
    <property type="entry name" value="AAA"/>
    <property type="match status" value="1"/>
</dbReference>
<sequence length="284" mass="30283">MISLTDIYFSYVTPEGKAPALNGITVSLTKNITAVVGRTGSGKSTLAEIIGGITKPDSGTVTIDGAPPDPHSHNIGFLFQYPEHQLFADTVYDDIAYAPRLAGLDGDALNRRVNEAAERACLAPEFLQLSPFLLSGGQKRLAALAGVLASEPSLLLLDEPAAGLDPAAKKLLFSIVRSLVKEKNVKALFVTHSMDDAARYAEDILVLGSGTVKAHGAPEEIFAEPKVLDECGLDIPETLKLKRELLRFGIETGDMLTEQSAFLSLDTLFKEHGIKAKGASEHAS</sequence>
<dbReference type="GO" id="GO:0042626">
    <property type="term" value="F:ATPase-coupled transmembrane transporter activity"/>
    <property type="evidence" value="ECO:0007669"/>
    <property type="project" value="TreeGrafter"/>
</dbReference>
<evidence type="ECO:0000256" key="5">
    <source>
        <dbReference type="ARBA" id="ARBA00022741"/>
    </source>
</evidence>
<dbReference type="PROSITE" id="PS50893">
    <property type="entry name" value="ABC_TRANSPORTER_2"/>
    <property type="match status" value="1"/>
</dbReference>
<evidence type="ECO:0000259" key="9">
    <source>
        <dbReference type="PROSITE" id="PS50893"/>
    </source>
</evidence>
<dbReference type="InterPro" id="IPR017871">
    <property type="entry name" value="ABC_transporter-like_CS"/>
</dbReference>
<dbReference type="InterPro" id="IPR050095">
    <property type="entry name" value="ECF_ABC_transporter_ATP-bd"/>
</dbReference>
<keyword evidence="8" id="KW-0472">Membrane</keyword>
<keyword evidence="7" id="KW-1278">Translocase</keyword>
<evidence type="ECO:0000313" key="10">
    <source>
        <dbReference type="EMBL" id="HIU56491.1"/>
    </source>
</evidence>
<gene>
    <name evidence="10" type="ORF">IAA61_01595</name>
</gene>
<dbReference type="GO" id="GO:0043190">
    <property type="term" value="C:ATP-binding cassette (ABC) transporter complex"/>
    <property type="evidence" value="ECO:0007669"/>
    <property type="project" value="TreeGrafter"/>
</dbReference>
<evidence type="ECO:0000313" key="11">
    <source>
        <dbReference type="Proteomes" id="UP000824109"/>
    </source>
</evidence>
<dbReference type="Gene3D" id="3.40.50.300">
    <property type="entry name" value="P-loop containing nucleotide triphosphate hydrolases"/>
    <property type="match status" value="1"/>
</dbReference>
<keyword evidence="5" id="KW-0547">Nucleotide-binding</keyword>
<dbReference type="InterPro" id="IPR003593">
    <property type="entry name" value="AAA+_ATPase"/>
</dbReference>
<feature type="domain" description="ABC transporter" evidence="9">
    <location>
        <begin position="2"/>
        <end position="234"/>
    </location>
</feature>
<dbReference type="Pfam" id="PF00005">
    <property type="entry name" value="ABC_tran"/>
    <property type="match status" value="1"/>
</dbReference>
<comment type="similarity">
    <text evidence="2">Belongs to the ABC transporter superfamily.</text>
</comment>
<dbReference type="PROSITE" id="PS00211">
    <property type="entry name" value="ABC_TRANSPORTER_1"/>
    <property type="match status" value="1"/>
</dbReference>
<dbReference type="AlphaFoldDB" id="A0A9D1MA55"/>
<dbReference type="PANTHER" id="PTHR43553">
    <property type="entry name" value="HEAVY METAL TRANSPORTER"/>
    <property type="match status" value="1"/>
</dbReference>
<keyword evidence="6 10" id="KW-0067">ATP-binding</keyword>
<reference evidence="10" key="1">
    <citation type="submission" date="2020-10" db="EMBL/GenBank/DDBJ databases">
        <authorList>
            <person name="Gilroy R."/>
        </authorList>
    </citation>
    <scope>NUCLEOTIDE SEQUENCE</scope>
    <source>
        <strain evidence="10">USAMLcec3-3695</strain>
    </source>
</reference>
<name>A0A9D1MA55_9FIRM</name>
<evidence type="ECO:0000256" key="3">
    <source>
        <dbReference type="ARBA" id="ARBA00022448"/>
    </source>
</evidence>
<keyword evidence="4" id="KW-1003">Cell membrane</keyword>
<accession>A0A9D1MA55</accession>
<proteinExistence type="inferred from homology"/>
<keyword evidence="3" id="KW-0813">Transport</keyword>
<dbReference type="GO" id="GO:0016887">
    <property type="term" value="F:ATP hydrolysis activity"/>
    <property type="evidence" value="ECO:0007669"/>
    <property type="project" value="InterPro"/>
</dbReference>
<reference evidence="10" key="2">
    <citation type="journal article" date="2021" name="PeerJ">
        <title>Extensive microbial diversity within the chicken gut microbiome revealed by metagenomics and culture.</title>
        <authorList>
            <person name="Gilroy R."/>
            <person name="Ravi A."/>
            <person name="Getino M."/>
            <person name="Pursley I."/>
            <person name="Horton D.L."/>
            <person name="Alikhan N.F."/>
            <person name="Baker D."/>
            <person name="Gharbi K."/>
            <person name="Hall N."/>
            <person name="Watson M."/>
            <person name="Adriaenssens E.M."/>
            <person name="Foster-Nyarko E."/>
            <person name="Jarju S."/>
            <person name="Secka A."/>
            <person name="Antonio M."/>
            <person name="Oren A."/>
            <person name="Chaudhuri R.R."/>
            <person name="La Ragione R."/>
            <person name="Hildebrand F."/>
            <person name="Pallen M.J."/>
        </authorList>
    </citation>
    <scope>NUCLEOTIDE SEQUENCE</scope>
    <source>
        <strain evidence="10">USAMLcec3-3695</strain>
    </source>
</reference>
<evidence type="ECO:0000256" key="7">
    <source>
        <dbReference type="ARBA" id="ARBA00022967"/>
    </source>
</evidence>
<evidence type="ECO:0000256" key="8">
    <source>
        <dbReference type="ARBA" id="ARBA00023136"/>
    </source>
</evidence>
<protein>
    <submittedName>
        <fullName evidence="10">ATP-binding cassette domain-containing protein</fullName>
    </submittedName>
</protein>
<dbReference type="Proteomes" id="UP000824109">
    <property type="component" value="Unassembled WGS sequence"/>
</dbReference>
<evidence type="ECO:0000256" key="6">
    <source>
        <dbReference type="ARBA" id="ARBA00022840"/>
    </source>
</evidence>
<evidence type="ECO:0000256" key="1">
    <source>
        <dbReference type="ARBA" id="ARBA00004202"/>
    </source>
</evidence>
<dbReference type="InterPro" id="IPR015856">
    <property type="entry name" value="ABC_transpr_CbiO/EcfA_su"/>
</dbReference>
<dbReference type="GO" id="GO:0005524">
    <property type="term" value="F:ATP binding"/>
    <property type="evidence" value="ECO:0007669"/>
    <property type="project" value="UniProtKB-KW"/>
</dbReference>
<dbReference type="InterPro" id="IPR003439">
    <property type="entry name" value="ABC_transporter-like_ATP-bd"/>
</dbReference>
<dbReference type="EMBL" id="DVNB01000021">
    <property type="protein sequence ID" value="HIU56491.1"/>
    <property type="molecule type" value="Genomic_DNA"/>
</dbReference>
<evidence type="ECO:0000256" key="4">
    <source>
        <dbReference type="ARBA" id="ARBA00022475"/>
    </source>
</evidence>
<comment type="subcellular location">
    <subcellularLocation>
        <location evidence="1">Cell membrane</location>
        <topology evidence="1">Peripheral membrane protein</topology>
    </subcellularLocation>
</comment>
<dbReference type="CDD" id="cd03225">
    <property type="entry name" value="ABC_cobalt_CbiO_domain1"/>
    <property type="match status" value="1"/>
</dbReference>
<evidence type="ECO:0000256" key="2">
    <source>
        <dbReference type="ARBA" id="ARBA00005417"/>
    </source>
</evidence>
<comment type="caution">
    <text evidence="10">The sequence shown here is derived from an EMBL/GenBank/DDBJ whole genome shotgun (WGS) entry which is preliminary data.</text>
</comment>
<dbReference type="InterPro" id="IPR027417">
    <property type="entry name" value="P-loop_NTPase"/>
</dbReference>
<dbReference type="SUPFAM" id="SSF52540">
    <property type="entry name" value="P-loop containing nucleoside triphosphate hydrolases"/>
    <property type="match status" value="1"/>
</dbReference>
<organism evidence="10 11">
    <name type="scientific">Candidatus Ornithomonoglobus merdipullorum</name>
    <dbReference type="NCBI Taxonomy" id="2840895"/>
    <lineage>
        <taxon>Bacteria</taxon>
        <taxon>Bacillati</taxon>
        <taxon>Bacillota</taxon>
        <taxon>Clostridia</taxon>
        <taxon>Candidatus Ornithomonoglobus</taxon>
    </lineage>
</organism>